<protein>
    <recommendedName>
        <fullName evidence="8">Beta-microseminoprotein-like</fullName>
    </recommendedName>
</protein>
<dbReference type="OMA" id="CEYIVRR"/>
<comment type="subcellular location">
    <subcellularLocation>
        <location evidence="1">Secreted</location>
    </subcellularLocation>
</comment>
<proteinExistence type="inferred from homology"/>
<evidence type="ECO:0000256" key="1">
    <source>
        <dbReference type="ARBA" id="ARBA00004613"/>
    </source>
</evidence>
<evidence type="ECO:0008006" key="8">
    <source>
        <dbReference type="Google" id="ProtNLM"/>
    </source>
</evidence>
<evidence type="ECO:0000256" key="5">
    <source>
        <dbReference type="SAM" id="SignalP"/>
    </source>
</evidence>
<name>A0A674F2I7_SALTR</name>
<feature type="chain" id="PRO_5025572929" description="Beta-microseminoprotein-like" evidence="5">
    <location>
        <begin position="20"/>
        <end position="117"/>
    </location>
</feature>
<reference evidence="6" key="2">
    <citation type="submission" date="2025-09" db="UniProtKB">
        <authorList>
            <consortium name="Ensembl"/>
        </authorList>
    </citation>
    <scope>IDENTIFICATION</scope>
</reference>
<organism evidence="6 7">
    <name type="scientific">Salmo trutta</name>
    <name type="common">Brown trout</name>
    <dbReference type="NCBI Taxonomy" id="8032"/>
    <lineage>
        <taxon>Eukaryota</taxon>
        <taxon>Metazoa</taxon>
        <taxon>Chordata</taxon>
        <taxon>Craniata</taxon>
        <taxon>Vertebrata</taxon>
        <taxon>Euteleostomi</taxon>
        <taxon>Actinopterygii</taxon>
        <taxon>Neopterygii</taxon>
        <taxon>Teleostei</taxon>
        <taxon>Protacanthopterygii</taxon>
        <taxon>Salmoniformes</taxon>
        <taxon>Salmonidae</taxon>
        <taxon>Salmoninae</taxon>
        <taxon>Salmo</taxon>
    </lineage>
</organism>
<dbReference type="Gene3D" id="2.60.40.1900">
    <property type="entry name" value="Beta-microseminoprotein (PSP94) domain"/>
    <property type="match status" value="1"/>
</dbReference>
<dbReference type="AlphaFoldDB" id="A0A674F2I7"/>
<keyword evidence="7" id="KW-1185">Reference proteome</keyword>
<evidence type="ECO:0000313" key="7">
    <source>
        <dbReference type="Proteomes" id="UP000472277"/>
    </source>
</evidence>
<dbReference type="Proteomes" id="UP000472277">
    <property type="component" value="Chromosome 27"/>
</dbReference>
<dbReference type="Ensembl" id="ENSSTUT00000122209.1">
    <property type="protein sequence ID" value="ENSSTUP00000114189.1"/>
    <property type="gene ID" value="ENSSTUG00000050365.1"/>
</dbReference>
<dbReference type="PANTHER" id="PTHR10500:SF7">
    <property type="entry name" value="BETA-MICROSEMINOPROTEIN"/>
    <property type="match status" value="1"/>
</dbReference>
<keyword evidence="4" id="KW-1015">Disulfide bond</keyword>
<dbReference type="Pfam" id="PF05825">
    <property type="entry name" value="PSP94"/>
    <property type="match status" value="1"/>
</dbReference>
<keyword evidence="5" id="KW-0732">Signal</keyword>
<evidence type="ECO:0000256" key="2">
    <source>
        <dbReference type="ARBA" id="ARBA00010352"/>
    </source>
</evidence>
<dbReference type="InterPro" id="IPR008735">
    <property type="entry name" value="PSP94"/>
</dbReference>
<evidence type="ECO:0000256" key="4">
    <source>
        <dbReference type="ARBA" id="ARBA00023157"/>
    </source>
</evidence>
<evidence type="ECO:0000313" key="6">
    <source>
        <dbReference type="Ensembl" id="ENSSTUP00000114189.1"/>
    </source>
</evidence>
<dbReference type="PANTHER" id="PTHR10500">
    <property type="entry name" value="BETA-MICROSEMINOPROTEIN"/>
    <property type="match status" value="1"/>
</dbReference>
<dbReference type="GeneTree" id="ENSGT00980000199423"/>
<accession>A0A674F2I7</accession>
<sequence>MKSLALALILCVLLPLFHASCYMKPMTLKPGEVKGEVKGMITHCRDDKDKTWHPIGSRWRNSDCMDCTCNSCCQGYATPVEFPDDCMKEWDQKACEFKVVKKSDPSISCPIFGSVGK</sequence>
<evidence type="ECO:0000256" key="3">
    <source>
        <dbReference type="ARBA" id="ARBA00022525"/>
    </source>
</evidence>
<feature type="signal peptide" evidence="5">
    <location>
        <begin position="1"/>
        <end position="19"/>
    </location>
</feature>
<reference evidence="6" key="1">
    <citation type="submission" date="2025-08" db="UniProtKB">
        <authorList>
            <consortium name="Ensembl"/>
        </authorList>
    </citation>
    <scope>IDENTIFICATION</scope>
</reference>
<dbReference type="InParanoid" id="A0A674F2I7"/>
<comment type="similarity">
    <text evidence="2">Belongs to the beta-microseminoprotein family.</text>
</comment>
<dbReference type="GO" id="GO:0005576">
    <property type="term" value="C:extracellular region"/>
    <property type="evidence" value="ECO:0007669"/>
    <property type="project" value="UniProtKB-SubCell"/>
</dbReference>
<keyword evidence="3" id="KW-0964">Secreted</keyword>